<reference evidence="4" key="2">
    <citation type="submission" date="2020-10" db="UniProtKB">
        <authorList>
            <consortium name="WormBaseParasite"/>
        </authorList>
    </citation>
    <scope>IDENTIFICATION</scope>
</reference>
<evidence type="ECO:0000259" key="2">
    <source>
        <dbReference type="Pfam" id="PF25096"/>
    </source>
</evidence>
<feature type="domain" description="DUF7808" evidence="2">
    <location>
        <begin position="25"/>
        <end position="137"/>
    </location>
</feature>
<evidence type="ECO:0000313" key="3">
    <source>
        <dbReference type="Proteomes" id="UP000492821"/>
    </source>
</evidence>
<dbReference type="Pfam" id="PF25096">
    <property type="entry name" value="DUF7808"/>
    <property type="match status" value="1"/>
</dbReference>
<sequence>MCLYRSFIALVFMAGVVQCQSQPNPEFRQYTCIEHEDADVTECRLTFMTTDDEPITITDSGCFMEKEPKKQELRNFCPLQCTNSDFAYVIGRRPLENSACREDETFNIVRRRNDWFLWRSGDCLSEEIQFDVGCINSASLETDVVVGDSLDKPEAASPIV</sequence>
<reference evidence="3" key="1">
    <citation type="journal article" date="2013" name="Genetics">
        <title>The draft genome and transcriptome of Panagrellus redivivus are shaped by the harsh demands of a free-living lifestyle.</title>
        <authorList>
            <person name="Srinivasan J."/>
            <person name="Dillman A.R."/>
            <person name="Macchietto M.G."/>
            <person name="Heikkinen L."/>
            <person name="Lakso M."/>
            <person name="Fracchia K.M."/>
            <person name="Antoshechkin I."/>
            <person name="Mortazavi A."/>
            <person name="Wong G."/>
            <person name="Sternberg P.W."/>
        </authorList>
    </citation>
    <scope>NUCLEOTIDE SEQUENCE [LARGE SCALE GENOMIC DNA]</scope>
    <source>
        <strain evidence="3">MT8872</strain>
    </source>
</reference>
<feature type="chain" id="PRO_5028995253" evidence="1">
    <location>
        <begin position="22"/>
        <end position="160"/>
    </location>
</feature>
<dbReference type="PANTHER" id="PTHR34493">
    <property type="entry name" value="PROTEIN CBG13422-RELATED"/>
    <property type="match status" value="1"/>
</dbReference>
<organism evidence="3 4">
    <name type="scientific">Panagrellus redivivus</name>
    <name type="common">Microworm</name>
    <dbReference type="NCBI Taxonomy" id="6233"/>
    <lineage>
        <taxon>Eukaryota</taxon>
        <taxon>Metazoa</taxon>
        <taxon>Ecdysozoa</taxon>
        <taxon>Nematoda</taxon>
        <taxon>Chromadorea</taxon>
        <taxon>Rhabditida</taxon>
        <taxon>Tylenchina</taxon>
        <taxon>Panagrolaimomorpha</taxon>
        <taxon>Panagrolaimoidea</taxon>
        <taxon>Panagrolaimidae</taxon>
        <taxon>Panagrellus</taxon>
    </lineage>
</organism>
<dbReference type="Proteomes" id="UP000492821">
    <property type="component" value="Unassembled WGS sequence"/>
</dbReference>
<feature type="signal peptide" evidence="1">
    <location>
        <begin position="1"/>
        <end position="21"/>
    </location>
</feature>
<evidence type="ECO:0000256" key="1">
    <source>
        <dbReference type="SAM" id="SignalP"/>
    </source>
</evidence>
<accession>A0A7E4V8U5</accession>
<dbReference type="AlphaFoldDB" id="A0A7E4V8U5"/>
<dbReference type="WBParaSite" id="Pan_g17941.t1">
    <property type="protein sequence ID" value="Pan_g17941.t1"/>
    <property type="gene ID" value="Pan_g17941"/>
</dbReference>
<dbReference type="InterPro" id="IPR056710">
    <property type="entry name" value="DUF7808"/>
</dbReference>
<proteinExistence type="predicted"/>
<protein>
    <submittedName>
        <fullName evidence="4">Secreted protein</fullName>
    </submittedName>
</protein>
<name>A0A7E4V8U5_PANRE</name>
<keyword evidence="3" id="KW-1185">Reference proteome</keyword>
<evidence type="ECO:0000313" key="4">
    <source>
        <dbReference type="WBParaSite" id="Pan_g17941.t1"/>
    </source>
</evidence>
<keyword evidence="1" id="KW-0732">Signal</keyword>
<dbReference type="PANTHER" id="PTHR34493:SF5">
    <property type="entry name" value="WSC DOMAIN-CONTAINING PROTEIN"/>
    <property type="match status" value="1"/>
</dbReference>